<dbReference type="eggNOG" id="arCOG04442">
    <property type="taxonomic scope" value="Archaea"/>
</dbReference>
<dbReference type="AlphaFoldDB" id="Q0W4F8"/>
<evidence type="ECO:0000313" key="1">
    <source>
        <dbReference type="EMBL" id="CAJ36735.1"/>
    </source>
</evidence>
<organism evidence="1 2">
    <name type="scientific">Methanocella arvoryzae (strain DSM 22066 / NBRC 105507 / MRE50)</name>
    <dbReference type="NCBI Taxonomy" id="351160"/>
    <lineage>
        <taxon>Archaea</taxon>
        <taxon>Methanobacteriati</taxon>
        <taxon>Methanobacteriota</taxon>
        <taxon>Stenosarchaea group</taxon>
        <taxon>Methanomicrobia</taxon>
        <taxon>Methanocellales</taxon>
        <taxon>Methanocellaceae</taxon>
        <taxon>Methanocella</taxon>
    </lineage>
</organism>
<name>Q0W4F8_METAR</name>
<evidence type="ECO:0000313" key="2">
    <source>
        <dbReference type="Proteomes" id="UP000000663"/>
    </source>
</evidence>
<dbReference type="STRING" id="351160.RCIA116"/>
<keyword evidence="2" id="KW-1185">Reference proteome</keyword>
<reference evidence="1 2" key="1">
    <citation type="journal article" date="2006" name="Science">
        <title>Genome of rice cluster I archaea -- the key methane producers in the rice rhizosphere.</title>
        <authorList>
            <person name="Erkel C."/>
            <person name="Kube M."/>
            <person name="Reinhardt R."/>
            <person name="Liesack W."/>
        </authorList>
    </citation>
    <scope>NUCLEOTIDE SEQUENCE [LARGE SCALE GENOMIC DNA]</scope>
    <source>
        <strain evidence="2">DSM 22066 / NBRC 105507 / MRE50</strain>
    </source>
</reference>
<accession>Q0W4F8</accession>
<dbReference type="KEGG" id="rci:RCIA116"/>
<gene>
    <name evidence="1" type="ORF">RCIA116</name>
</gene>
<sequence>MIDRHTLTTLKNQDITKSRELRIYLFIVSLLDGMRRWFGEEDKAVGGAWVEDFDCRGKILSDVPLMMLEVVDWQCFQYLDKDNKIGRPPSTAEMILLLLEV</sequence>
<dbReference type="EMBL" id="AM114193">
    <property type="protein sequence ID" value="CAJ36735.1"/>
    <property type="molecule type" value="Genomic_DNA"/>
</dbReference>
<protein>
    <submittedName>
        <fullName evidence="1">Uncharacterized protein</fullName>
    </submittedName>
</protein>
<proteinExistence type="predicted"/>
<dbReference type="Proteomes" id="UP000000663">
    <property type="component" value="Chromosome"/>
</dbReference>